<feature type="region of interest" description="Disordered" evidence="1">
    <location>
        <begin position="179"/>
        <end position="201"/>
    </location>
</feature>
<comment type="caution">
    <text evidence="2">The sequence shown here is derived from an EMBL/GenBank/DDBJ whole genome shotgun (WGS) entry which is preliminary data.</text>
</comment>
<evidence type="ECO:0000313" key="2">
    <source>
        <dbReference type="EMBL" id="KAJ8890854.1"/>
    </source>
</evidence>
<evidence type="ECO:0000313" key="3">
    <source>
        <dbReference type="Proteomes" id="UP001159363"/>
    </source>
</evidence>
<proteinExistence type="predicted"/>
<protein>
    <submittedName>
        <fullName evidence="2">Uncharacterized protein</fullName>
    </submittedName>
</protein>
<sequence>MLPRTNTSGPTPKAVKHKSTDVLNYLSSRVPNYFLVDRPMKVIEVNMEIPEKTLRPAASSGTNPTRGNQVTRPGIEPGLHWWEASMPTAQQPAAPKANRVSFPAGVLPDSRTWKSYRTMSLVGSFLGDLPFPPPLHSGAITYLISSSSTLKTSIKLNTISAYARQNAASKYGNRIRLERASQKQSSNTHKTPCDRVKRRPERKINIKASERVNVDVFTQNNTAKPHSEVNI</sequence>
<evidence type="ECO:0000256" key="1">
    <source>
        <dbReference type="SAM" id="MobiDB-lite"/>
    </source>
</evidence>
<gene>
    <name evidence="2" type="ORF">PR048_010363</name>
</gene>
<keyword evidence="3" id="KW-1185">Reference proteome</keyword>
<organism evidence="2 3">
    <name type="scientific">Dryococelus australis</name>
    <dbReference type="NCBI Taxonomy" id="614101"/>
    <lineage>
        <taxon>Eukaryota</taxon>
        <taxon>Metazoa</taxon>
        <taxon>Ecdysozoa</taxon>
        <taxon>Arthropoda</taxon>
        <taxon>Hexapoda</taxon>
        <taxon>Insecta</taxon>
        <taxon>Pterygota</taxon>
        <taxon>Neoptera</taxon>
        <taxon>Polyneoptera</taxon>
        <taxon>Phasmatodea</taxon>
        <taxon>Verophasmatodea</taxon>
        <taxon>Anareolatae</taxon>
        <taxon>Phasmatidae</taxon>
        <taxon>Eurycanthinae</taxon>
        <taxon>Dryococelus</taxon>
    </lineage>
</organism>
<dbReference type="Proteomes" id="UP001159363">
    <property type="component" value="Chromosome 3"/>
</dbReference>
<name>A0ABQ9I2J1_9NEOP</name>
<reference evidence="2 3" key="1">
    <citation type="submission" date="2023-02" db="EMBL/GenBank/DDBJ databases">
        <title>LHISI_Scaffold_Assembly.</title>
        <authorList>
            <person name="Stuart O.P."/>
            <person name="Cleave R."/>
            <person name="Magrath M.J.L."/>
            <person name="Mikheyev A.S."/>
        </authorList>
    </citation>
    <scope>NUCLEOTIDE SEQUENCE [LARGE SCALE GENOMIC DNA]</scope>
    <source>
        <strain evidence="2">Daus_M_001</strain>
        <tissue evidence="2">Leg muscle</tissue>
    </source>
</reference>
<dbReference type="EMBL" id="JARBHB010000003">
    <property type="protein sequence ID" value="KAJ8890854.1"/>
    <property type="molecule type" value="Genomic_DNA"/>
</dbReference>
<accession>A0ABQ9I2J1</accession>